<protein>
    <submittedName>
        <fullName evidence="2">Uncharacterized protein</fullName>
    </submittedName>
</protein>
<keyword evidence="3" id="KW-1185">Reference proteome</keyword>
<comment type="caution">
    <text evidence="2">The sequence shown here is derived from an EMBL/GenBank/DDBJ whole genome shotgun (WGS) entry which is preliminary data.</text>
</comment>
<feature type="region of interest" description="Disordered" evidence="1">
    <location>
        <begin position="1"/>
        <end position="99"/>
    </location>
</feature>
<name>A0AAV1IBP1_9CHLO</name>
<feature type="compositionally biased region" description="Polar residues" evidence="1">
    <location>
        <begin position="281"/>
        <end position="305"/>
    </location>
</feature>
<organism evidence="2 3">
    <name type="scientific">Coccomyxa viridis</name>
    <dbReference type="NCBI Taxonomy" id="1274662"/>
    <lineage>
        <taxon>Eukaryota</taxon>
        <taxon>Viridiplantae</taxon>
        <taxon>Chlorophyta</taxon>
        <taxon>core chlorophytes</taxon>
        <taxon>Trebouxiophyceae</taxon>
        <taxon>Trebouxiophyceae incertae sedis</taxon>
        <taxon>Coccomyxaceae</taxon>
        <taxon>Coccomyxa</taxon>
    </lineage>
</organism>
<sequence>MYKRAFRPPSFIAKPQSEKSKVDSQLGVSSAKKSPDTQSTCTNLQQPVKRRRLLVSPVSLPDSAKPAFESRKVRQQQLQPDDRSPQHVGPEEASKTAPIMPIPLPEVAMELPGHSHSITSNGLDLQPSLEPCLIPAEMPLLLSASVIHRMQAALIPKQSPCTSPYTTDRQHHDDSFWMKHICLPGQWARHGRMAKVHMPSFSPAAVPGGQSLASKPSVLLSQQKEASPPTTACGAFQYSLQGSVRLPISRQQQQLEQLLPIPDLRAAEGPSAALMPGGEQHGTQSRGSKAPCQMQSGCKHSTPASTDAAGIDQAKVAASEDDQHAAMLAQLELQDREMKEVLRSPEKQLAEVMKHPFPVLGLELDMALLKAVCNGSMGT</sequence>
<reference evidence="2 3" key="1">
    <citation type="submission" date="2023-10" db="EMBL/GenBank/DDBJ databases">
        <authorList>
            <person name="Maclean D."/>
            <person name="Macfadyen A."/>
        </authorList>
    </citation>
    <scope>NUCLEOTIDE SEQUENCE [LARGE SCALE GENOMIC DNA]</scope>
</reference>
<evidence type="ECO:0000313" key="2">
    <source>
        <dbReference type="EMBL" id="CAK0784754.1"/>
    </source>
</evidence>
<accession>A0AAV1IBP1</accession>
<evidence type="ECO:0000256" key="1">
    <source>
        <dbReference type="SAM" id="MobiDB-lite"/>
    </source>
</evidence>
<proteinExistence type="predicted"/>
<evidence type="ECO:0000313" key="3">
    <source>
        <dbReference type="Proteomes" id="UP001314263"/>
    </source>
</evidence>
<dbReference type="AlphaFoldDB" id="A0AAV1IBP1"/>
<dbReference type="EMBL" id="CAUYUE010000011">
    <property type="protein sequence ID" value="CAK0784754.1"/>
    <property type="molecule type" value="Genomic_DNA"/>
</dbReference>
<feature type="compositionally biased region" description="Basic and acidic residues" evidence="1">
    <location>
        <begin position="80"/>
        <end position="94"/>
    </location>
</feature>
<feature type="region of interest" description="Disordered" evidence="1">
    <location>
        <begin position="268"/>
        <end position="306"/>
    </location>
</feature>
<gene>
    <name evidence="2" type="ORF">CVIRNUC_007958</name>
</gene>
<dbReference type="Proteomes" id="UP001314263">
    <property type="component" value="Unassembled WGS sequence"/>
</dbReference>
<feature type="compositionally biased region" description="Polar residues" evidence="1">
    <location>
        <begin position="26"/>
        <end position="46"/>
    </location>
</feature>